<organism evidence="1 2">
    <name type="scientific">Scleroderma citrinum Foug A</name>
    <dbReference type="NCBI Taxonomy" id="1036808"/>
    <lineage>
        <taxon>Eukaryota</taxon>
        <taxon>Fungi</taxon>
        <taxon>Dikarya</taxon>
        <taxon>Basidiomycota</taxon>
        <taxon>Agaricomycotina</taxon>
        <taxon>Agaricomycetes</taxon>
        <taxon>Agaricomycetidae</taxon>
        <taxon>Boletales</taxon>
        <taxon>Sclerodermatineae</taxon>
        <taxon>Sclerodermataceae</taxon>
        <taxon>Scleroderma</taxon>
    </lineage>
</organism>
<proteinExistence type="predicted"/>
<protein>
    <submittedName>
        <fullName evidence="1">Uncharacterized protein</fullName>
    </submittedName>
</protein>
<dbReference type="EMBL" id="KN822034">
    <property type="protein sequence ID" value="KIM63487.1"/>
    <property type="molecule type" value="Genomic_DNA"/>
</dbReference>
<keyword evidence="2" id="KW-1185">Reference proteome</keyword>
<sequence length="86" mass="9882">MSSMSQCIIHGVGCLIVSEYSYFCLQDKGNFQNVIVLGVKQYENSGTQACVFHDLQQVLHEHDNDHVTMYPLILNIIQRHRMSNKL</sequence>
<reference evidence="2" key="2">
    <citation type="submission" date="2015-01" db="EMBL/GenBank/DDBJ databases">
        <title>Evolutionary Origins and Diversification of the Mycorrhizal Mutualists.</title>
        <authorList>
            <consortium name="DOE Joint Genome Institute"/>
            <consortium name="Mycorrhizal Genomics Consortium"/>
            <person name="Kohler A."/>
            <person name="Kuo A."/>
            <person name="Nagy L.G."/>
            <person name="Floudas D."/>
            <person name="Copeland A."/>
            <person name="Barry K.W."/>
            <person name="Cichocki N."/>
            <person name="Veneault-Fourrey C."/>
            <person name="LaButti K."/>
            <person name="Lindquist E.A."/>
            <person name="Lipzen A."/>
            <person name="Lundell T."/>
            <person name="Morin E."/>
            <person name="Murat C."/>
            <person name="Riley R."/>
            <person name="Ohm R."/>
            <person name="Sun H."/>
            <person name="Tunlid A."/>
            <person name="Henrissat B."/>
            <person name="Grigoriev I.V."/>
            <person name="Hibbett D.S."/>
            <person name="Martin F."/>
        </authorList>
    </citation>
    <scope>NUCLEOTIDE SEQUENCE [LARGE SCALE GENOMIC DNA]</scope>
    <source>
        <strain evidence="2">Foug A</strain>
    </source>
</reference>
<reference evidence="1 2" key="1">
    <citation type="submission" date="2014-04" db="EMBL/GenBank/DDBJ databases">
        <authorList>
            <consortium name="DOE Joint Genome Institute"/>
            <person name="Kuo A."/>
            <person name="Kohler A."/>
            <person name="Nagy L.G."/>
            <person name="Floudas D."/>
            <person name="Copeland A."/>
            <person name="Barry K.W."/>
            <person name="Cichocki N."/>
            <person name="Veneault-Fourrey C."/>
            <person name="LaButti K."/>
            <person name="Lindquist E.A."/>
            <person name="Lipzen A."/>
            <person name="Lundell T."/>
            <person name="Morin E."/>
            <person name="Murat C."/>
            <person name="Sun H."/>
            <person name="Tunlid A."/>
            <person name="Henrissat B."/>
            <person name="Grigoriev I.V."/>
            <person name="Hibbett D.S."/>
            <person name="Martin F."/>
            <person name="Nordberg H.P."/>
            <person name="Cantor M.N."/>
            <person name="Hua S.X."/>
        </authorList>
    </citation>
    <scope>NUCLEOTIDE SEQUENCE [LARGE SCALE GENOMIC DNA]</scope>
    <source>
        <strain evidence="1 2">Foug A</strain>
    </source>
</reference>
<name>A0A0C3AEV3_9AGAM</name>
<dbReference type="Proteomes" id="UP000053989">
    <property type="component" value="Unassembled WGS sequence"/>
</dbReference>
<dbReference type="HOGENOM" id="CLU_144955_1_1_1"/>
<evidence type="ECO:0000313" key="1">
    <source>
        <dbReference type="EMBL" id="KIM63487.1"/>
    </source>
</evidence>
<dbReference type="AlphaFoldDB" id="A0A0C3AEV3"/>
<evidence type="ECO:0000313" key="2">
    <source>
        <dbReference type="Proteomes" id="UP000053989"/>
    </source>
</evidence>
<dbReference type="InParanoid" id="A0A0C3AEV3"/>
<feature type="non-terminal residue" evidence="1">
    <location>
        <position position="86"/>
    </location>
</feature>
<gene>
    <name evidence="1" type="ORF">SCLCIDRAFT_1214117</name>
</gene>
<accession>A0A0C3AEV3</accession>